<protein>
    <recommendedName>
        <fullName evidence="5">Sm domain-containing protein</fullName>
    </recommendedName>
</protein>
<comment type="function">
    <text evidence="4">Plays a role in pre-mRNA splicing as a core component of the spliceosomal U1, U2, U4 and U5 small nuclear ribonucleoproteins (snRNPs), the building blocks of the spliceosome.</text>
</comment>
<dbReference type="PANTHER" id="PTHR11021:SF0">
    <property type="entry name" value="SMALL NUCLEAR RIBONUCLEOPROTEIN F"/>
    <property type="match status" value="1"/>
</dbReference>
<dbReference type="Proteomes" id="UP000887013">
    <property type="component" value="Unassembled WGS sequence"/>
</dbReference>
<keyword evidence="4" id="KW-0507">mRNA processing</keyword>
<evidence type="ECO:0000313" key="7">
    <source>
        <dbReference type="EMBL" id="GFT68645.1"/>
    </source>
</evidence>
<comment type="similarity">
    <text evidence="4">Belongs to the snRNP Sm proteins family. SmF/LSm6 subfamily.</text>
</comment>
<keyword evidence="3 4" id="KW-0687">Ribonucleoprotein</keyword>
<keyword evidence="2 4" id="KW-0508">mRNA splicing</keyword>
<dbReference type="SUPFAM" id="SSF50182">
    <property type="entry name" value="Sm-like ribonucleoproteins"/>
    <property type="match status" value="1"/>
</dbReference>
<comment type="subcellular location">
    <subcellularLocation>
        <location evidence="4">Nucleus</location>
    </subcellularLocation>
</comment>
<name>A0A8X6PHG8_NEPPI</name>
<evidence type="ECO:0000256" key="2">
    <source>
        <dbReference type="ARBA" id="ARBA00023187"/>
    </source>
</evidence>
<organism evidence="7 8">
    <name type="scientific">Nephila pilipes</name>
    <name type="common">Giant wood spider</name>
    <name type="synonym">Nephila maculata</name>
    <dbReference type="NCBI Taxonomy" id="299642"/>
    <lineage>
        <taxon>Eukaryota</taxon>
        <taxon>Metazoa</taxon>
        <taxon>Ecdysozoa</taxon>
        <taxon>Arthropoda</taxon>
        <taxon>Chelicerata</taxon>
        <taxon>Arachnida</taxon>
        <taxon>Araneae</taxon>
        <taxon>Araneomorphae</taxon>
        <taxon>Entelegynae</taxon>
        <taxon>Araneoidea</taxon>
        <taxon>Nephilidae</taxon>
        <taxon>Nephila</taxon>
    </lineage>
</organism>
<evidence type="ECO:0000256" key="3">
    <source>
        <dbReference type="ARBA" id="ARBA00023274"/>
    </source>
</evidence>
<gene>
    <name evidence="6" type="ORF">NPIL_303311</name>
    <name evidence="7" type="ORF">NPIL_516361</name>
</gene>
<evidence type="ECO:0000256" key="4">
    <source>
        <dbReference type="PIRNR" id="PIRNR006609"/>
    </source>
</evidence>
<dbReference type="InterPro" id="IPR016487">
    <property type="entry name" value="Lsm6/sSmF"/>
</dbReference>
<dbReference type="GO" id="GO:0071013">
    <property type="term" value="C:catalytic step 2 spliceosome"/>
    <property type="evidence" value="ECO:0007669"/>
    <property type="project" value="TreeGrafter"/>
</dbReference>
<evidence type="ECO:0000313" key="8">
    <source>
        <dbReference type="Proteomes" id="UP000887013"/>
    </source>
</evidence>
<keyword evidence="4" id="KW-0694">RNA-binding</keyword>
<dbReference type="InterPro" id="IPR001163">
    <property type="entry name" value="Sm_dom_euk/arc"/>
</dbReference>
<reference evidence="7" key="1">
    <citation type="submission" date="2020-08" db="EMBL/GenBank/DDBJ databases">
        <title>Multicomponent nature underlies the extraordinary mechanical properties of spider dragline silk.</title>
        <authorList>
            <person name="Kono N."/>
            <person name="Nakamura H."/>
            <person name="Mori M."/>
            <person name="Yoshida Y."/>
            <person name="Ohtoshi R."/>
            <person name="Malay A.D."/>
            <person name="Moran D.A.P."/>
            <person name="Tomita M."/>
            <person name="Numata K."/>
            <person name="Arakawa K."/>
        </authorList>
    </citation>
    <scope>NUCLEOTIDE SEQUENCE</scope>
</reference>
<dbReference type="PANTHER" id="PTHR11021">
    <property type="entry name" value="SMALL NUCLEAR RIBONUCLEOPROTEIN F SNRNP-F"/>
    <property type="match status" value="1"/>
</dbReference>
<keyword evidence="4" id="KW-0539">Nucleus</keyword>
<dbReference type="GO" id="GO:0000398">
    <property type="term" value="P:mRNA splicing, via spliceosome"/>
    <property type="evidence" value="ECO:0007669"/>
    <property type="project" value="InterPro"/>
</dbReference>
<dbReference type="GO" id="GO:0034715">
    <property type="term" value="C:pICln-Sm protein complex"/>
    <property type="evidence" value="ECO:0007669"/>
    <property type="project" value="TreeGrafter"/>
</dbReference>
<dbReference type="EMBL" id="BMAW01020537">
    <property type="protein sequence ID" value="GFT68645.1"/>
    <property type="molecule type" value="Genomic_DNA"/>
</dbReference>
<evidence type="ECO:0000313" key="6">
    <source>
        <dbReference type="EMBL" id="GFS74862.1"/>
    </source>
</evidence>
<feature type="domain" description="Sm" evidence="5">
    <location>
        <begin position="8"/>
        <end position="74"/>
    </location>
</feature>
<dbReference type="Pfam" id="PF01423">
    <property type="entry name" value="LSM"/>
    <property type="match status" value="1"/>
</dbReference>
<proteinExistence type="inferred from homology"/>
<dbReference type="GO" id="GO:0005685">
    <property type="term" value="C:U1 snRNP"/>
    <property type="evidence" value="ECO:0007669"/>
    <property type="project" value="TreeGrafter"/>
</dbReference>
<dbReference type="GO" id="GO:0003723">
    <property type="term" value="F:RNA binding"/>
    <property type="evidence" value="ECO:0007669"/>
    <property type="project" value="UniProtKB-UniRule"/>
</dbReference>
<keyword evidence="8" id="KW-1185">Reference proteome</keyword>
<accession>A0A8X6PHG8</accession>
<dbReference type="OrthoDB" id="429711at2759"/>
<evidence type="ECO:0000256" key="1">
    <source>
        <dbReference type="ARBA" id="ARBA00022728"/>
    </source>
</evidence>
<dbReference type="SMART" id="SM00651">
    <property type="entry name" value="Sm"/>
    <property type="match status" value="1"/>
</dbReference>
<comment type="caution">
    <text evidence="7">The sequence shown here is derived from an EMBL/GenBank/DDBJ whole genome shotgun (WGS) entry which is preliminary data.</text>
</comment>
<dbReference type="Gene3D" id="2.30.30.100">
    <property type="match status" value="1"/>
</dbReference>
<sequence length="91" mass="10409">MTLTTPTTYLRGLVDQWVNVKLQRGKDYVGKLVSIDEYMNLELDQVKPFGDEEGCGIMIKLKILHNNILKMRSKINEALLMCRKSSIPIPT</sequence>
<dbReference type="EMBL" id="BMAW01050355">
    <property type="protein sequence ID" value="GFS74862.1"/>
    <property type="molecule type" value="Genomic_DNA"/>
</dbReference>
<keyword evidence="1 4" id="KW-0747">Spliceosome</keyword>
<evidence type="ECO:0000259" key="5">
    <source>
        <dbReference type="SMART" id="SM00651"/>
    </source>
</evidence>
<dbReference type="InterPro" id="IPR010920">
    <property type="entry name" value="LSM_dom_sf"/>
</dbReference>
<dbReference type="AlphaFoldDB" id="A0A8X6PHG8"/>